<dbReference type="AlphaFoldDB" id="A0A9W9ZIJ2"/>
<evidence type="ECO:0000256" key="1">
    <source>
        <dbReference type="SAM" id="SignalP"/>
    </source>
</evidence>
<sequence length="209" mass="23796">MEQFKTYKVLFALILLHINIKAFAVQPNFQHARQLIIPPINYDTFCVEKPEGKDKIACRIRNEQTVGFIVCKASIFIDGTISVPCRQVIADEIVNLKTLRAAQIRTVTFSEPQINGVNCRDKPNELCSGFLEEWVGNDRGRFKHIRNRISYHTVQGLIQEVKSFTPQLGLVATVANLRAIRNYMHMVGPPPSYRQICDLQGFFLIEGGF</sequence>
<dbReference type="EMBL" id="MU825927">
    <property type="protein sequence ID" value="KAJ7382322.1"/>
    <property type="molecule type" value="Genomic_DNA"/>
</dbReference>
<feature type="chain" id="PRO_5040766354" evidence="1">
    <location>
        <begin position="25"/>
        <end position="209"/>
    </location>
</feature>
<proteinExistence type="predicted"/>
<keyword evidence="3" id="KW-1185">Reference proteome</keyword>
<reference evidence="2" key="1">
    <citation type="submission" date="2023-01" db="EMBL/GenBank/DDBJ databases">
        <title>Genome assembly of the deep-sea coral Lophelia pertusa.</title>
        <authorList>
            <person name="Herrera S."/>
            <person name="Cordes E."/>
        </authorList>
    </citation>
    <scope>NUCLEOTIDE SEQUENCE</scope>
    <source>
        <strain evidence="2">USNM1676648</strain>
        <tissue evidence="2">Polyp</tissue>
    </source>
</reference>
<protein>
    <submittedName>
        <fullName evidence="2">Uncharacterized protein</fullName>
    </submittedName>
</protein>
<comment type="caution">
    <text evidence="2">The sequence shown here is derived from an EMBL/GenBank/DDBJ whole genome shotgun (WGS) entry which is preliminary data.</text>
</comment>
<accession>A0A9W9ZIJ2</accession>
<keyword evidence="1" id="KW-0732">Signal</keyword>
<gene>
    <name evidence="2" type="ORF">OS493_035599</name>
</gene>
<feature type="signal peptide" evidence="1">
    <location>
        <begin position="1"/>
        <end position="24"/>
    </location>
</feature>
<organism evidence="2 3">
    <name type="scientific">Desmophyllum pertusum</name>
    <dbReference type="NCBI Taxonomy" id="174260"/>
    <lineage>
        <taxon>Eukaryota</taxon>
        <taxon>Metazoa</taxon>
        <taxon>Cnidaria</taxon>
        <taxon>Anthozoa</taxon>
        <taxon>Hexacorallia</taxon>
        <taxon>Scleractinia</taxon>
        <taxon>Caryophylliina</taxon>
        <taxon>Caryophylliidae</taxon>
        <taxon>Desmophyllum</taxon>
    </lineage>
</organism>
<evidence type="ECO:0000313" key="2">
    <source>
        <dbReference type="EMBL" id="KAJ7382322.1"/>
    </source>
</evidence>
<dbReference type="Proteomes" id="UP001163046">
    <property type="component" value="Unassembled WGS sequence"/>
</dbReference>
<name>A0A9W9ZIJ2_9CNID</name>
<evidence type="ECO:0000313" key="3">
    <source>
        <dbReference type="Proteomes" id="UP001163046"/>
    </source>
</evidence>
<dbReference type="OrthoDB" id="5987993at2759"/>